<name>D3E4G5_METRM</name>
<dbReference type="HOGENOM" id="CLU_068049_0_0_2"/>
<evidence type="ECO:0000259" key="1">
    <source>
        <dbReference type="PROSITE" id="PS50902"/>
    </source>
</evidence>
<dbReference type="InterPro" id="IPR029039">
    <property type="entry name" value="Flavoprotein-like_sf"/>
</dbReference>
<dbReference type="GO" id="GO:0010181">
    <property type="term" value="F:FMN binding"/>
    <property type="evidence" value="ECO:0007669"/>
    <property type="project" value="InterPro"/>
</dbReference>
<dbReference type="Gene3D" id="3.40.50.360">
    <property type="match status" value="1"/>
</dbReference>
<dbReference type="GO" id="GO:0016491">
    <property type="term" value="F:oxidoreductase activity"/>
    <property type="evidence" value="ECO:0007669"/>
    <property type="project" value="UniProtKB-ARBA"/>
</dbReference>
<dbReference type="Pfam" id="PF12724">
    <property type="entry name" value="Flavodoxin_5"/>
    <property type="match status" value="1"/>
</dbReference>
<evidence type="ECO:0000313" key="3">
    <source>
        <dbReference type="EMBL" id="ADC45861.1"/>
    </source>
</evidence>
<sequence length="249" mass="29060">MIFYYTGTGNSKYVAETIAKSNEEEIISIPDCIRENKFTFDVKEDEIIGFVCPIYSLGIPDSVRIFLKKLRLNYNKKPYIFLVATYGSTVGNIKSIVSKYFKKIDGFFNVKMVDNWVPKFDLTDQNYIKQAEEYGEKRLEEVNNLILLRKTGKYLENENKIFSGFIYKVGYDFIRNTSNFKLDDNCIGCGICRNNCPTNTIKIENKRPVWKRKKCDMCFACLHRCPQFAIHYGKRSIEHGQYLNPNVKL</sequence>
<dbReference type="PROSITE" id="PS51379">
    <property type="entry name" value="4FE4S_FER_2"/>
    <property type="match status" value="2"/>
</dbReference>
<accession>D3E4G5</accession>
<dbReference type="PROSITE" id="PS00198">
    <property type="entry name" value="4FE4S_FER_1"/>
    <property type="match status" value="2"/>
</dbReference>
<dbReference type="eggNOG" id="arCOG02449">
    <property type="taxonomic scope" value="Archaea"/>
</dbReference>
<feature type="domain" description="Flavodoxin-like" evidence="1">
    <location>
        <begin position="1"/>
        <end position="139"/>
    </location>
</feature>
<dbReference type="Proteomes" id="UP000008680">
    <property type="component" value="Chromosome"/>
</dbReference>
<organism evidence="3 4">
    <name type="scientific">Methanobrevibacter ruminantium (strain ATCC 35063 / DSM 1093 / JCM 13430 / OCM 146 / M1)</name>
    <name type="common">Methanobacterium ruminantium</name>
    <dbReference type="NCBI Taxonomy" id="634498"/>
    <lineage>
        <taxon>Archaea</taxon>
        <taxon>Methanobacteriati</taxon>
        <taxon>Methanobacteriota</taxon>
        <taxon>Methanomada group</taxon>
        <taxon>Methanobacteria</taxon>
        <taxon>Methanobacteriales</taxon>
        <taxon>Methanobacteriaceae</taxon>
        <taxon>Methanobrevibacter</taxon>
    </lineage>
</organism>
<dbReference type="InterPro" id="IPR008254">
    <property type="entry name" value="Flavodoxin/NO_synth"/>
</dbReference>
<dbReference type="PANTHER" id="PTHR43122:SF1">
    <property type="entry name" value="IRON-SULFUR-BINDING PROTEIN"/>
    <property type="match status" value="1"/>
</dbReference>
<dbReference type="InterPro" id="IPR017896">
    <property type="entry name" value="4Fe4S_Fe-S-bd"/>
</dbReference>
<proteinExistence type="predicted"/>
<dbReference type="SUPFAM" id="SSF54862">
    <property type="entry name" value="4Fe-4S ferredoxins"/>
    <property type="match status" value="1"/>
</dbReference>
<gene>
    <name evidence="3" type="ordered locus">mru_0009</name>
</gene>
<dbReference type="PROSITE" id="PS50902">
    <property type="entry name" value="FLAVODOXIN_LIKE"/>
    <property type="match status" value="1"/>
</dbReference>
<dbReference type="KEGG" id="mru:mru_0009"/>
<dbReference type="InterPro" id="IPR017900">
    <property type="entry name" value="4Fe4S_Fe_S_CS"/>
</dbReference>
<dbReference type="AlphaFoldDB" id="D3E4G5"/>
<keyword evidence="4" id="KW-1185">Reference proteome</keyword>
<dbReference type="GeneID" id="8769626"/>
<evidence type="ECO:0000313" key="4">
    <source>
        <dbReference type="Proteomes" id="UP000008680"/>
    </source>
</evidence>
<feature type="domain" description="4Fe-4S ferredoxin-type" evidence="2">
    <location>
        <begin position="178"/>
        <end position="206"/>
    </location>
</feature>
<dbReference type="InterPro" id="IPR047964">
    <property type="entry name" value="EFR1-like"/>
</dbReference>
<dbReference type="RefSeq" id="WP_012954817.1">
    <property type="nucleotide sequence ID" value="NC_013790.1"/>
</dbReference>
<dbReference type="SUPFAM" id="SSF52218">
    <property type="entry name" value="Flavoproteins"/>
    <property type="match status" value="1"/>
</dbReference>
<reference evidence="3 4" key="1">
    <citation type="journal article" date="2010" name="PLoS ONE">
        <title>The genome sequence of the rumen methanogen Methanobrevibacter ruminantium reveals new possibilities for controlling ruminant methane emissions.</title>
        <authorList>
            <person name="Leahy S.C."/>
            <person name="Kelly W.J."/>
            <person name="Altermann E."/>
            <person name="Ronimus R.S."/>
            <person name="Yeoman C.J."/>
            <person name="Pacheco D.M."/>
            <person name="Li D."/>
            <person name="Kong Z."/>
            <person name="McTavish S."/>
            <person name="Sang C."/>
            <person name="Lambie S.C."/>
            <person name="Janssen P.H."/>
            <person name="Dey D."/>
            <person name="Attwood G.T."/>
        </authorList>
    </citation>
    <scope>NUCLEOTIDE SEQUENCE [LARGE SCALE GENOMIC DNA]</scope>
    <source>
        <strain evidence="4">ATCC 35063 / DSM 1093 / JCM 13430 / OCM 146 / M1</strain>
    </source>
</reference>
<dbReference type="Pfam" id="PF13237">
    <property type="entry name" value="Fer4_10"/>
    <property type="match status" value="1"/>
</dbReference>
<protein>
    <submittedName>
        <fullName evidence="3">Flavodoxin domain containing protein</fullName>
    </submittedName>
</protein>
<dbReference type="OrthoDB" id="2837at2157"/>
<dbReference type="NCBIfam" id="NF038196">
    <property type="entry name" value="ferrodoxin_EFR1"/>
    <property type="match status" value="1"/>
</dbReference>
<dbReference type="EMBL" id="CP001719">
    <property type="protein sequence ID" value="ADC45861.1"/>
    <property type="molecule type" value="Genomic_DNA"/>
</dbReference>
<dbReference type="InterPro" id="IPR026816">
    <property type="entry name" value="Flavodoxin_dom"/>
</dbReference>
<evidence type="ECO:0000259" key="2">
    <source>
        <dbReference type="PROSITE" id="PS51379"/>
    </source>
</evidence>
<feature type="domain" description="4Fe-4S ferredoxin-type" evidence="2">
    <location>
        <begin position="207"/>
        <end position="235"/>
    </location>
</feature>
<dbReference type="PANTHER" id="PTHR43122">
    <property type="entry name" value="FERREDOXIN SUBUNIT OF PYRUVATE:FLAVODOXIN OXIDOREDUCTASE-RELATED"/>
    <property type="match status" value="1"/>
</dbReference>
<dbReference type="PATRIC" id="fig|634498.28.peg.9"/>
<dbReference type="Gene3D" id="3.30.70.20">
    <property type="match status" value="1"/>
</dbReference>